<accession>A0ABP7QFR9</accession>
<evidence type="ECO:0008006" key="3">
    <source>
        <dbReference type="Google" id="ProtNLM"/>
    </source>
</evidence>
<gene>
    <name evidence="1" type="ORF">GCM10022279_01680</name>
</gene>
<protein>
    <recommendedName>
        <fullName evidence="3">Glycosyl hydrolase family 5</fullName>
    </recommendedName>
</protein>
<keyword evidence="2" id="KW-1185">Reference proteome</keyword>
<reference evidence="2" key="1">
    <citation type="journal article" date="2019" name="Int. J. Syst. Evol. Microbiol.">
        <title>The Global Catalogue of Microorganisms (GCM) 10K type strain sequencing project: providing services to taxonomists for standard genome sequencing and annotation.</title>
        <authorList>
            <consortium name="The Broad Institute Genomics Platform"/>
            <consortium name="The Broad Institute Genome Sequencing Center for Infectious Disease"/>
            <person name="Wu L."/>
            <person name="Ma J."/>
        </authorList>
    </citation>
    <scope>NUCLEOTIDE SEQUENCE [LARGE SCALE GENOMIC DNA]</scope>
    <source>
        <strain evidence="2">JCM 17561</strain>
    </source>
</reference>
<evidence type="ECO:0000313" key="2">
    <source>
        <dbReference type="Proteomes" id="UP001501627"/>
    </source>
</evidence>
<dbReference type="Gene3D" id="3.20.20.80">
    <property type="entry name" value="Glycosidases"/>
    <property type="match status" value="1"/>
</dbReference>
<sequence>MTGGGAQGYQVVGEVSDLGVRWSGSAKRTDTHTLTYDLRMLADRAQSDVVGGGATFKFDLKTFGDVMGKPTLLPDNTGWQWGQAGGAQVTMRFSPALPAIFFERDNPAEVRAYFFDKTIEAGEQRYTVTLSWSGDVQWQAPPGERLNGPPASTWPKDTIDARTTPHNLLGGSLKNEGFASLRANASPAARYWGTNVTAYALFKTPREVVQQQAKRMAQLGYNLVRLHHHDSPWVNPNIFGDRKTVTDTGSLDAEALDKLDWWIKCLKDEGIAVWLDLHVGRPFFPDDGIYGFDELANGKGQGRLKGFNYVNITMQQAMRRFNEQYVSHRNAYTGVAYKDEPAIVAMLITNENDVTHHFGNSMLPNKKVPLHNKLYMNAARTFAQTTGLPEKQTWISWKPGPGKLFLNDLEHRFDVDMIAQLRELGVKQPLATTNTWGNNPLFSLPALTTGDLIDAHAYGAANQLEKDPAWSANLGHWLAAAQVVGMPLTVSEWNAEPFPSYDRHTLPLMIAAMASHQGWRALMHYAYSQQSPRDQGSPSNWHSYNDPSLLPMLSAAALMYRRGDVREATTTYVYDPGAEAFFGQATSAGNSPALRTAAEQGKLLIAMPATPQLPWLKRREPPAGAIIIKDPTRSLLPEGAQEATSDTGELTHNWAKGTYTINTARTQAAMGWIGVSTVALPALRLDLQTRNAAVALQSLDDAVLGNSKDLMISIGTRSQPQPNSRKAPFIVEPLTGHIEVKAPAGLKLYRNGPFNQWIEHPVGYQSGRYQIELDGSLPIQWLALRQGKPG</sequence>
<name>A0ABP7QFR9_9BURK</name>
<dbReference type="SUPFAM" id="SSF51445">
    <property type="entry name" value="(Trans)glycosidases"/>
    <property type="match status" value="1"/>
</dbReference>
<proteinExistence type="predicted"/>
<dbReference type="Proteomes" id="UP001501627">
    <property type="component" value="Unassembled WGS sequence"/>
</dbReference>
<dbReference type="EMBL" id="BAABBP010000001">
    <property type="protein sequence ID" value="GAA3981753.1"/>
    <property type="molecule type" value="Genomic_DNA"/>
</dbReference>
<organism evidence="1 2">
    <name type="scientific">Comamonas faecalis</name>
    <dbReference type="NCBI Taxonomy" id="1387849"/>
    <lineage>
        <taxon>Bacteria</taxon>
        <taxon>Pseudomonadati</taxon>
        <taxon>Pseudomonadota</taxon>
        <taxon>Betaproteobacteria</taxon>
        <taxon>Burkholderiales</taxon>
        <taxon>Comamonadaceae</taxon>
        <taxon>Comamonas</taxon>
    </lineage>
</organism>
<evidence type="ECO:0000313" key="1">
    <source>
        <dbReference type="EMBL" id="GAA3981753.1"/>
    </source>
</evidence>
<dbReference type="InterPro" id="IPR017853">
    <property type="entry name" value="GH"/>
</dbReference>
<comment type="caution">
    <text evidence="1">The sequence shown here is derived from an EMBL/GenBank/DDBJ whole genome shotgun (WGS) entry which is preliminary data.</text>
</comment>